<protein>
    <submittedName>
        <fullName evidence="1">Uncharacterized protein</fullName>
    </submittedName>
</protein>
<organism evidence="1 2">
    <name type="scientific">Fasciolopsis buskii</name>
    <dbReference type="NCBI Taxonomy" id="27845"/>
    <lineage>
        <taxon>Eukaryota</taxon>
        <taxon>Metazoa</taxon>
        <taxon>Spiralia</taxon>
        <taxon>Lophotrochozoa</taxon>
        <taxon>Platyhelminthes</taxon>
        <taxon>Trematoda</taxon>
        <taxon>Digenea</taxon>
        <taxon>Plagiorchiida</taxon>
        <taxon>Echinostomata</taxon>
        <taxon>Echinostomatoidea</taxon>
        <taxon>Fasciolidae</taxon>
        <taxon>Fasciolopsis</taxon>
    </lineage>
</organism>
<proteinExistence type="predicted"/>
<accession>A0A8E0VEP6</accession>
<dbReference type="AlphaFoldDB" id="A0A8E0VEP6"/>
<evidence type="ECO:0000313" key="1">
    <source>
        <dbReference type="EMBL" id="KAA0189226.1"/>
    </source>
</evidence>
<dbReference type="Proteomes" id="UP000728185">
    <property type="component" value="Unassembled WGS sequence"/>
</dbReference>
<comment type="caution">
    <text evidence="1">The sequence shown here is derived from an EMBL/GenBank/DDBJ whole genome shotgun (WGS) entry which is preliminary data.</text>
</comment>
<keyword evidence="2" id="KW-1185">Reference proteome</keyword>
<evidence type="ECO:0000313" key="2">
    <source>
        <dbReference type="Proteomes" id="UP000728185"/>
    </source>
</evidence>
<reference evidence="1" key="1">
    <citation type="submission" date="2019-05" db="EMBL/GenBank/DDBJ databases">
        <title>Annotation for the trematode Fasciolopsis buski.</title>
        <authorList>
            <person name="Choi Y.-J."/>
        </authorList>
    </citation>
    <scope>NUCLEOTIDE SEQUENCE</scope>
    <source>
        <strain evidence="1">HT</strain>
        <tissue evidence="1">Whole worm</tissue>
    </source>
</reference>
<name>A0A8E0VEP6_9TREM</name>
<sequence>MNLAIVGTKECFRIFCHTSLPENIILRAEEILQRIYPGTITGSRSPFAKSIQNLYVNDADFGTGAATKKSEDNDQTEHITQRVVHHRTAFHQLRQIHTICKALRESERKRHPSDGHLSKEVLACLKFMRDHHKSVQSKHSHNS</sequence>
<dbReference type="EMBL" id="LUCM01007902">
    <property type="protein sequence ID" value="KAA0189226.1"/>
    <property type="molecule type" value="Genomic_DNA"/>
</dbReference>
<gene>
    <name evidence="1" type="ORF">FBUS_02916</name>
</gene>